<dbReference type="Proteomes" id="UP000198867">
    <property type="component" value="Unassembled WGS sequence"/>
</dbReference>
<accession>A0A1I4YUQ8</accession>
<dbReference type="STRING" id="995034.SAMN05216219_0513"/>
<evidence type="ECO:0000313" key="2">
    <source>
        <dbReference type="EMBL" id="SFN41399.1"/>
    </source>
</evidence>
<feature type="transmembrane region" description="Helical" evidence="1">
    <location>
        <begin position="436"/>
        <end position="460"/>
    </location>
</feature>
<feature type="transmembrane region" description="Helical" evidence="1">
    <location>
        <begin position="185"/>
        <end position="204"/>
    </location>
</feature>
<reference evidence="3" key="1">
    <citation type="submission" date="2016-10" db="EMBL/GenBank/DDBJ databases">
        <authorList>
            <person name="Varghese N."/>
            <person name="Submissions S."/>
        </authorList>
    </citation>
    <scope>NUCLEOTIDE SEQUENCE [LARGE SCALE GENOMIC DNA]</scope>
    <source>
        <strain evidence="3">CGMCC 1.11101</strain>
    </source>
</reference>
<dbReference type="AlphaFoldDB" id="A0A1I4YUQ8"/>
<feature type="transmembrane region" description="Helical" evidence="1">
    <location>
        <begin position="349"/>
        <end position="371"/>
    </location>
</feature>
<gene>
    <name evidence="2" type="ORF">SAMN05216219_0513</name>
</gene>
<keyword evidence="1" id="KW-1133">Transmembrane helix</keyword>
<dbReference type="EMBL" id="FOVM01000001">
    <property type="protein sequence ID" value="SFN41399.1"/>
    <property type="molecule type" value="Genomic_DNA"/>
</dbReference>
<evidence type="ECO:0000313" key="3">
    <source>
        <dbReference type="Proteomes" id="UP000198867"/>
    </source>
</evidence>
<feature type="transmembrane region" description="Helical" evidence="1">
    <location>
        <begin position="467"/>
        <end position="490"/>
    </location>
</feature>
<feature type="transmembrane region" description="Helical" evidence="1">
    <location>
        <begin position="510"/>
        <end position="531"/>
    </location>
</feature>
<feature type="transmembrane region" description="Helical" evidence="1">
    <location>
        <begin position="301"/>
        <end position="323"/>
    </location>
</feature>
<keyword evidence="1" id="KW-0812">Transmembrane</keyword>
<protein>
    <submittedName>
        <fullName evidence="2">ABC-2 type transport system permease protein</fullName>
    </submittedName>
</protein>
<feature type="transmembrane region" description="Helical" evidence="1">
    <location>
        <begin position="71"/>
        <end position="91"/>
    </location>
</feature>
<dbReference type="RefSeq" id="WP_090708505.1">
    <property type="nucleotide sequence ID" value="NZ_FOVM01000001.1"/>
</dbReference>
<name>A0A1I4YUQ8_9MICO</name>
<feature type="transmembrane region" description="Helical" evidence="1">
    <location>
        <begin position="21"/>
        <end position="37"/>
    </location>
</feature>
<feature type="transmembrane region" description="Helical" evidence="1">
    <location>
        <begin position="154"/>
        <end position="173"/>
    </location>
</feature>
<dbReference type="OrthoDB" id="2014935at2"/>
<evidence type="ECO:0000256" key="1">
    <source>
        <dbReference type="SAM" id="Phobius"/>
    </source>
</evidence>
<sequence length="539" mass="55146">MSTLAILVRHRMRRDRIQTPVWLVSIGALILFSALALEDTFGDVDERTVLVRLASANPAIMFIRGVPQGTGAAAVLIFTVLAFTGVLVGLMNTFLAVRHLRAEEESGRADLVASTPAARTFPALATLIYGLLVNAVLAIVVAGCLIVAGQDASGSIVSGLALAAVGVVFLTVGGVTSELMPSSRAANGLAVGVVLLTYLLRGIADAFGTVSADGLSVDSAWPAWLSPIGWAQKTRPFTENDLTPLLLSLATAALLVGVAVLLTRHRDTGASVLATNTGRTTARPSLANSVGLAWRLQWPSIVAWCVGAAAFGVFGGSLGTAVATSDLADSPVADQLARISRGGNTLTEAFISVIFTLIGVVAAGCAIQAIVRLRQEESHVDGELVLSTPVSRYSWAGAYMGIGAIAVVLVLAAGGTASVLAALAVGAPEESIEDSVAAAVAQLPAALLFLTGVALVWSVVPRLTAGLGWGLLALSAFLGMFGALVGLPDWTADLSPFSHTPVPSGADTDWAGGFVMAGLAIIAGAAALIFFRRRDVAVG</sequence>
<keyword evidence="3" id="KW-1185">Reference proteome</keyword>
<feature type="transmembrane region" description="Helical" evidence="1">
    <location>
        <begin position="398"/>
        <end position="424"/>
    </location>
</feature>
<feature type="transmembrane region" description="Helical" evidence="1">
    <location>
        <begin position="127"/>
        <end position="148"/>
    </location>
</feature>
<proteinExistence type="predicted"/>
<organism evidence="2 3">
    <name type="scientific">Mycetocola miduiensis</name>
    <dbReference type="NCBI Taxonomy" id="995034"/>
    <lineage>
        <taxon>Bacteria</taxon>
        <taxon>Bacillati</taxon>
        <taxon>Actinomycetota</taxon>
        <taxon>Actinomycetes</taxon>
        <taxon>Micrococcales</taxon>
        <taxon>Microbacteriaceae</taxon>
        <taxon>Mycetocola</taxon>
    </lineage>
</organism>
<feature type="transmembrane region" description="Helical" evidence="1">
    <location>
        <begin position="242"/>
        <end position="262"/>
    </location>
</feature>
<keyword evidence="1" id="KW-0472">Membrane</keyword>